<dbReference type="SUPFAM" id="SSF69705">
    <property type="entry name" value="Transcription factor NusA, N-terminal domain"/>
    <property type="match status" value="1"/>
</dbReference>
<dbReference type="Pfam" id="PF02033">
    <property type="entry name" value="RBFA"/>
    <property type="match status" value="1"/>
</dbReference>
<keyword evidence="10" id="KW-0547">Nucleotide-binding</keyword>
<dbReference type="PROSITE" id="PS01176">
    <property type="entry name" value="IF2"/>
    <property type="match status" value="1"/>
</dbReference>
<dbReference type="NCBIfam" id="TIGR00487">
    <property type="entry name" value="IF-2"/>
    <property type="match status" value="1"/>
</dbReference>
<dbReference type="InterPro" id="IPR028998">
    <property type="entry name" value="RimP_C"/>
</dbReference>
<dbReference type="Pfam" id="PF11987">
    <property type="entry name" value="IF-2"/>
    <property type="match status" value="1"/>
</dbReference>
<evidence type="ECO:0000256" key="2">
    <source>
        <dbReference type="ARBA" id="ARBA00008999"/>
    </source>
</evidence>
<dbReference type="Gene3D" id="3.40.50.300">
    <property type="entry name" value="P-loop containing nucleotide triphosphate hydrolases"/>
    <property type="match status" value="1"/>
</dbReference>
<dbReference type="Gene3D" id="3.30.56.50">
    <property type="entry name" value="Putative DNA-binding domain, N-terminal subdomain of bacterial translation initiation factor IF2"/>
    <property type="match status" value="1"/>
</dbReference>
<dbReference type="InterPro" id="IPR015848">
    <property type="entry name" value="PNPase_PH_RNA-bd_bac/org-type"/>
</dbReference>
<evidence type="ECO:0000256" key="17">
    <source>
        <dbReference type="ARBA" id="ARBA00031451"/>
    </source>
</evidence>
<dbReference type="InterPro" id="IPR030842">
    <property type="entry name" value="TF_NusA_bacterial"/>
</dbReference>
<dbReference type="NCBIfam" id="TIGR01953">
    <property type="entry name" value="NusA"/>
    <property type="match status" value="1"/>
</dbReference>
<dbReference type="InterPro" id="IPR032819">
    <property type="entry name" value="TruB_C"/>
</dbReference>
<dbReference type="CDD" id="cd02134">
    <property type="entry name" value="KH-II_NusA_rpt1"/>
    <property type="match status" value="1"/>
</dbReference>
<feature type="domain" description="S1 motif" evidence="21">
    <location>
        <begin position="241"/>
        <end position="306"/>
    </location>
</feature>
<feature type="coiled-coil region" evidence="19">
    <location>
        <begin position="437"/>
        <end position="464"/>
    </location>
</feature>
<keyword evidence="7" id="KW-0690">Ribosome biogenesis</keyword>
<dbReference type="CDD" id="cd11363">
    <property type="entry name" value="RNase_PH_PNPase_1"/>
    <property type="match status" value="1"/>
</dbReference>
<dbReference type="CDD" id="cd11364">
    <property type="entry name" value="RNase_PH_PNPase_2"/>
    <property type="match status" value="1"/>
</dbReference>
<keyword evidence="8" id="KW-0808">Transferase</keyword>
<comment type="function">
    <text evidence="16">One of the essential components for the initiation of protein synthesis. Protects formylmethionyl-tRNA from spontaneous hydrolysis and promotes its binding to the 30S ribosomal subunits. Also involved in the hydrolysis of GTP during the formation of the 70S ribosomal complex.</text>
</comment>
<evidence type="ECO:0000256" key="15">
    <source>
        <dbReference type="ARBA" id="ARBA00023163"/>
    </source>
</evidence>
<dbReference type="NCBIfam" id="NF008805">
    <property type="entry name" value="PRK11824.1"/>
    <property type="match status" value="1"/>
</dbReference>
<dbReference type="InterPro" id="IPR012162">
    <property type="entry name" value="PNPase"/>
</dbReference>
<dbReference type="SUPFAM" id="SSF50447">
    <property type="entry name" value="Translation proteins"/>
    <property type="match status" value="2"/>
</dbReference>
<dbReference type="InterPro" id="IPR009000">
    <property type="entry name" value="Transl_B-barrel_sf"/>
</dbReference>
<evidence type="ECO:0000256" key="19">
    <source>
        <dbReference type="SAM" id="Coils"/>
    </source>
</evidence>
<dbReference type="HAMAP" id="MF_01080">
    <property type="entry name" value="TruB_bact"/>
    <property type="match status" value="1"/>
</dbReference>
<dbReference type="InterPro" id="IPR003728">
    <property type="entry name" value="Ribosome_maturation_RimP"/>
</dbReference>
<dbReference type="SUPFAM" id="SSF54211">
    <property type="entry name" value="Ribosomal protein S5 domain 2-like"/>
    <property type="match status" value="2"/>
</dbReference>
<dbReference type="Pfam" id="PF00575">
    <property type="entry name" value="S1"/>
    <property type="match status" value="2"/>
</dbReference>
<dbReference type="InterPro" id="IPR036456">
    <property type="entry name" value="PNPase_PH_RNA-bd_sf"/>
</dbReference>
<dbReference type="PROSITE" id="PS50084">
    <property type="entry name" value="KH_TYPE_1"/>
    <property type="match status" value="2"/>
</dbReference>
<dbReference type="InterPro" id="IPR025249">
    <property type="entry name" value="TF_NusA_KH_1st"/>
</dbReference>
<evidence type="ECO:0000256" key="4">
    <source>
        <dbReference type="ARBA" id="ARBA00012787"/>
    </source>
</evidence>
<dbReference type="Pfam" id="PF01138">
    <property type="entry name" value="RNase_PH"/>
    <property type="match status" value="2"/>
</dbReference>
<dbReference type="Pfam" id="PF08364">
    <property type="entry name" value="IF2_assoc"/>
    <property type="match status" value="1"/>
</dbReference>
<keyword evidence="14" id="KW-0342">GTP-binding</keyword>
<dbReference type="Pfam" id="PF04760">
    <property type="entry name" value="IF2_N"/>
    <property type="match status" value="1"/>
</dbReference>
<dbReference type="InterPro" id="IPR027408">
    <property type="entry name" value="PNPase/RNase_PH_dom_sf"/>
</dbReference>
<comment type="similarity">
    <text evidence="1">Belongs to the polyribonucleotide nucleotidyltransferase family.</text>
</comment>
<dbReference type="Gene3D" id="2.40.30.10">
    <property type="entry name" value="Translation factors"/>
    <property type="match status" value="2"/>
</dbReference>
<dbReference type="Pfam" id="PF13184">
    <property type="entry name" value="KH_NusA_1st"/>
    <property type="match status" value="1"/>
</dbReference>
<dbReference type="SUPFAM" id="SSF55120">
    <property type="entry name" value="Pseudouridine synthase"/>
    <property type="match status" value="1"/>
</dbReference>
<dbReference type="InterPro" id="IPR013735">
    <property type="entry name" value="TF_NusA_N"/>
</dbReference>
<proteinExistence type="inferred from homology"/>
<dbReference type="InterPro" id="IPR010214">
    <property type="entry name" value="Tscrpt_termin_fac_NusA_C_rpt"/>
</dbReference>
<keyword evidence="13" id="KW-0805">Transcription regulation</keyword>
<evidence type="ECO:0000259" key="22">
    <source>
        <dbReference type="PROSITE" id="PS51722"/>
    </source>
</evidence>
<dbReference type="Gene3D" id="3.30.230.70">
    <property type="entry name" value="GHMP Kinase, N-terminal domain"/>
    <property type="match status" value="2"/>
</dbReference>
<dbReference type="CDD" id="cd01887">
    <property type="entry name" value="IF2_eIF5B"/>
    <property type="match status" value="1"/>
</dbReference>
<dbReference type="EC" id="5.4.99.25" evidence="4"/>
<dbReference type="CDD" id="cd04472">
    <property type="entry name" value="S1_PNPase"/>
    <property type="match status" value="1"/>
</dbReference>
<dbReference type="NCBIfam" id="TIGR00082">
    <property type="entry name" value="rbfA"/>
    <property type="match status" value="1"/>
</dbReference>
<keyword evidence="19" id="KW-0175">Coiled coil</keyword>
<keyword evidence="11" id="KW-0889">Transcription antitermination</keyword>
<dbReference type="InterPro" id="IPR023115">
    <property type="entry name" value="TIF_IF2_dom3"/>
</dbReference>
<dbReference type="CDD" id="cd03692">
    <property type="entry name" value="mtIF2_IVc"/>
    <property type="match status" value="1"/>
</dbReference>
<dbReference type="Pfam" id="PF00009">
    <property type="entry name" value="GTP_EFTU"/>
    <property type="match status" value="1"/>
</dbReference>
<dbReference type="SMART" id="SM00322">
    <property type="entry name" value="KH"/>
    <property type="match status" value="3"/>
</dbReference>
<dbReference type="Gene3D" id="2.40.50.140">
    <property type="entry name" value="Nucleic acid-binding proteins"/>
    <property type="match status" value="2"/>
</dbReference>
<comment type="similarity">
    <text evidence="2">Belongs to the pseudouridine synthase TruB family.</text>
</comment>
<dbReference type="InterPro" id="IPR044145">
    <property type="entry name" value="IF2_II"/>
</dbReference>
<keyword evidence="5" id="KW-0806">Transcription termination</keyword>
<protein>
    <recommendedName>
        <fullName evidence="17">Polynucleotide phosphorylase 1</fullName>
        <ecNumber evidence="3">2.7.7.8</ecNumber>
        <ecNumber evidence="4">5.4.99.25</ecNumber>
    </recommendedName>
</protein>
<feature type="compositionally biased region" description="Low complexity" evidence="20">
    <location>
        <begin position="761"/>
        <end position="778"/>
    </location>
</feature>
<dbReference type="NCBIfam" id="TIGR00231">
    <property type="entry name" value="small_GTP"/>
    <property type="match status" value="1"/>
</dbReference>
<dbReference type="Pfam" id="PF02576">
    <property type="entry name" value="RimP_N"/>
    <property type="match status" value="1"/>
</dbReference>
<dbReference type="Gene3D" id="3.30.1370.10">
    <property type="entry name" value="K Homology domain, type 1"/>
    <property type="match status" value="1"/>
</dbReference>
<dbReference type="Pfam" id="PF16198">
    <property type="entry name" value="TruB_C_2"/>
    <property type="match status" value="1"/>
</dbReference>
<feature type="domain" description="S1 motif" evidence="21">
    <location>
        <begin position="2402"/>
        <end position="2470"/>
    </location>
</feature>
<keyword evidence="12 18" id="KW-0694">RNA-binding</keyword>
<dbReference type="SUPFAM" id="SSF52540">
    <property type="entry name" value="P-loop containing nucleoside triphosphate hydrolases"/>
    <property type="match status" value="1"/>
</dbReference>
<keyword evidence="9" id="KW-0548">Nucleotidyltransferase</keyword>
<dbReference type="CDD" id="cd01734">
    <property type="entry name" value="YlxS_C"/>
    <property type="match status" value="1"/>
</dbReference>
<evidence type="ECO:0000256" key="13">
    <source>
        <dbReference type="ARBA" id="ARBA00023015"/>
    </source>
</evidence>
<evidence type="ECO:0000313" key="24">
    <source>
        <dbReference type="Proteomes" id="UP001642464"/>
    </source>
</evidence>
<dbReference type="InterPro" id="IPR036345">
    <property type="entry name" value="ExoRNase_PH_dom2_sf"/>
</dbReference>
<sequence length="2479" mass="270571">MEDCVIWGVEYRAQGKHSKLAIYIDNDEGVSVEHCERVSRRASDILDVEEVLNGAYTLEVSSPGMDRILFKPEQYASCVGEEIDVRLNYPVEGSKRVKGVLAGLENDEVIVQVGEDEFVLPLENVQRVALATATKKRYEEGAEFRVAIDRETGDYETFRVWTVTEPDEEDEEFVWNPEAMLTLEEGKAKDPSLELGGTIEKPVESVEFGRIAAQTAKQVIVQKVREAERAQIVEAYLPRVGELIGGTVKKLGRDSVIVDLGNNAEGLLTREHLIPRETFRVGDRLRALLLEIKPDNRGPQLILTRTSPKMLIELFKIEVPEISEDVIEIRGAARDPGSRAKIAVKTNDGRIDPVGACVGMRGSRVQAVSGELAGERIDIVPWDENPAQLAINAMAPAEVESIVLDEEVQAMDIAVGEDNLAQAIGRGGQNVRLASDLTGWKLNIMTQEEALAKQEEEAGKYIQEFMDSLAVDEDVAIVLVEEGFTTLEEVAYVPIEEMTAIEGFDEEIVEELRNRARDALLTKAIASEEALGEQEPAEDLLNMEGMERRLAFQLASHGVVTMEDLAELAVPDLQEIVEDLDDEAAAALIMTEAGLAHARDDELVSDEEKQKLLAHLKASHGDSGTSQPSKITLKRRTTGTLKTGQGRAGKTVNVEVRRKRTYVKRAEPEAAPAPAAEAEAPEPVAAPRQPSASELEAQRIREEEQARVSAEEETRRQEAERKAEDERRKEEALRAEEAAKQEAERKAAEAPKTEEAAVDPAAAAKAAAEAQAKQQAAERGGKRAKGKEHERKRSGGDRRRELSLKTERRARRRHHQTPIQVDQQGGEFRPTEFIAREVEVPDLISVGDLAQRMSVKAGEVIKTLMGMGVMATINQTVDQDTATLVVEEMGHKVKLVHADALEQSLEQSLVLEGDEVGRSPVVTVMGHVDHGKTSLLDYIRNTRVTSGEAGGITQHIGAYKVETPHGRITFIDTPGHAAFTAMRARGAQSTDIVILVVAADDGVMPQTEEAIQHARAAGVPVVVAINKIDLEAADPDRVTNELAAKEVVPEDWGGDTQFIKVSAHTGEGIEELLEAVLLQSEILELKAVEEGPARGVVIESRLDKGRGPVATMLVQNGTLSQGDVVIAGEFHGRVRAMLNDLGEQIQVAGPSDPVEILGLGGTPDAGDDFSVATDERTARELAEFRRDKSQEQRQAMQQAAKMENMFANIGEGEKRILKMVLKADVRGSLEAIQQALTDMGNDEVAVNILGSGIGGITATDANLALTYGAAIFGFNVRADSSAKKIIEREGLDLRYYSVIYELLDDVKQVLSGMLAPEIREEIVGIAEVRDVFRSPRFGDIAGCMVVEGTVFRNKPIRVLRDNVVIYEGELESLRRFKDDVNEVRNGTECGIGVRNYNNVQVGDLIEVFDSKEVAERVADFIRDELASIIQRQMRDPRVGMVSVNEAKVSKDLSWADVYVSSHETRTEDERAELLEVLNKAAGYFRSELAKRHKMRTTPKPRFHYDEVVERGPAMESLIDRAVREDAAQQAGADREDAQDAKRLFNARKVGHTGALDPLATGVLPLCFGEATKFSQYLLSSDKKYWARIRLGVATDSGDADGQLVSERPIEGVDEDKVEDALRFFRGEIDQVPSMFSAIKHQGQPLYKLARQGIEIEREARRVTIFSNELLSFDGDSLVLSIHCSKGTYVRTIAEELGEVLGCGAHVVELRRLAAGPYTEADLVTFEELEAALEQGSLDPFLQPVVSAVREWPEVRLTDNTAYYLRQGQPVIVPHAPTSGWVRLSEIEADDTTKFIGVGEILDDGRATGAVLVSMGPTVVLCTVVGAPNARPGQDFFPLTVNYQEKTYAAGKIPGGFFRREGRPSEKETLTSRLIDRPLRPLFPKGFLNEVQVICTVMSADKDQDPDVAAMLGASAALAISGIPFGGPIGCARVGYKDGVYLLNPGYEALETSALNMTVAGTSEAVLMVESEAQELSEDQMLGAVLFGHQEMQVAIDAINALAAEAGKPKWDWQAPEADTGLAEKVESAVKAELGEAYRVTDKMERQSKVSELRRGVVEALAGGEAAEYSTDDVSGAFGKVEKNLVRQRVINGEPRIDGRDLRTVRPIHVETGILPKTHGSALFTRGETQAIVVATLGTMRDAAMIDALEGTFKDPFMLHYNFPPYSVGEAGFMGGPKRREIGHGRLARRGVAAVLPNVDDFPYTLRVVSEITESNGSSSMASVCGTSLALMDAGVPVEAPVAGVAMGLVKEGNKYAVLTDILGDEDHLGDMDFKVAGTARGVTALQMDIKIDGITEEIMEIALGQALEARQHILGEMNKVLDKPRDEISENAPAMRVLNVHPDKIRDIIGKGGATIRGIVEETGADIDIEDDGSVRIYAADGDAMKAAVARIEEITAEAEVGRIYEGKVARIVDFGAFITILPGKDGLLHISQIAEERVENVSDYLSEGQDIKVVCLDVDQRGRIKLSMKEVENYSESA</sequence>
<dbReference type="SUPFAM" id="SSF46915">
    <property type="entry name" value="Polynucleotide phosphorylase/guanosine pentaphosphate synthase (PNPase/GPSI), domain 3"/>
    <property type="match status" value="1"/>
</dbReference>
<evidence type="ECO:0000256" key="9">
    <source>
        <dbReference type="ARBA" id="ARBA00022695"/>
    </source>
</evidence>
<dbReference type="SMART" id="SM00316">
    <property type="entry name" value="S1"/>
    <property type="match status" value="2"/>
</dbReference>
<dbReference type="PANTHER" id="PTHR11252">
    <property type="entry name" value="POLYRIBONUCLEOTIDE NUCLEOTIDYLTRANSFERASE"/>
    <property type="match status" value="1"/>
</dbReference>
<dbReference type="PROSITE" id="PS50126">
    <property type="entry name" value="S1"/>
    <property type="match status" value="2"/>
</dbReference>
<dbReference type="Gene3D" id="3.30.300.20">
    <property type="match status" value="3"/>
</dbReference>
<dbReference type="CDD" id="cd04455">
    <property type="entry name" value="S1_NusA"/>
    <property type="match status" value="1"/>
</dbReference>
<keyword evidence="24" id="KW-1185">Reference proteome</keyword>
<evidence type="ECO:0000256" key="11">
    <source>
        <dbReference type="ARBA" id="ARBA00022814"/>
    </source>
</evidence>
<dbReference type="SUPFAM" id="SSF55666">
    <property type="entry name" value="Ribonuclease PH domain 2-like"/>
    <property type="match status" value="2"/>
</dbReference>
<keyword evidence="6" id="KW-0963">Cytoplasm</keyword>
<dbReference type="InterPro" id="IPR015947">
    <property type="entry name" value="PUA-like_sf"/>
</dbReference>
<dbReference type="InterPro" id="IPR006847">
    <property type="entry name" value="IF2_N"/>
</dbReference>
<evidence type="ECO:0000313" key="23">
    <source>
        <dbReference type="EMBL" id="CAK9047199.1"/>
    </source>
</evidence>
<name>A0ABP0MAM2_9DINO</name>
<dbReference type="InterPro" id="IPR036612">
    <property type="entry name" value="KH_dom_type_1_sf"/>
</dbReference>
<dbReference type="HAMAP" id="MF_00945_B">
    <property type="entry name" value="NusA_B"/>
    <property type="match status" value="1"/>
</dbReference>
<dbReference type="InterPro" id="IPR036925">
    <property type="entry name" value="TIF_IF2_dom3_sf"/>
</dbReference>
<dbReference type="SUPFAM" id="SSF74942">
    <property type="entry name" value="YhbC-like, C-terminal domain"/>
    <property type="match status" value="1"/>
</dbReference>
<dbReference type="Gene3D" id="3.30.300.70">
    <property type="entry name" value="RimP-like superfamily, N-terminal"/>
    <property type="match status" value="1"/>
</dbReference>
<dbReference type="InterPro" id="IPR012340">
    <property type="entry name" value="NA-bd_OB-fold"/>
</dbReference>
<dbReference type="InterPro" id="IPR000238">
    <property type="entry name" value="RbfA"/>
</dbReference>
<dbReference type="InterPro" id="IPR002501">
    <property type="entry name" value="PsdUridine_synth_N"/>
</dbReference>
<dbReference type="InterPro" id="IPR005225">
    <property type="entry name" value="Small_GTP-bd"/>
</dbReference>
<evidence type="ECO:0000256" key="10">
    <source>
        <dbReference type="ARBA" id="ARBA00022741"/>
    </source>
</evidence>
<dbReference type="Proteomes" id="UP001642464">
    <property type="component" value="Unassembled WGS sequence"/>
</dbReference>
<dbReference type="HAMAP" id="MF_00100_B">
    <property type="entry name" value="IF_2_B"/>
    <property type="match status" value="1"/>
</dbReference>
<dbReference type="Gene3D" id="1.10.150.20">
    <property type="entry name" value="5' to 3' exonuclease, C-terminal subdomain"/>
    <property type="match status" value="2"/>
</dbReference>
<feature type="compositionally biased region" description="Basic and acidic residues" evidence="20">
    <location>
        <begin position="696"/>
        <end position="755"/>
    </location>
</feature>
<dbReference type="InterPro" id="IPR023799">
    <property type="entry name" value="RbfA_dom_sf"/>
</dbReference>
<feature type="domain" description="Tr-type G" evidence="22">
    <location>
        <begin position="917"/>
        <end position="1084"/>
    </location>
</feature>
<dbReference type="EC" id="2.7.7.8" evidence="3"/>
<evidence type="ECO:0000256" key="7">
    <source>
        <dbReference type="ARBA" id="ARBA00022517"/>
    </source>
</evidence>
<dbReference type="SUPFAM" id="SSF89919">
    <property type="entry name" value="Ribosome-binding factor A, RbfA"/>
    <property type="match status" value="1"/>
</dbReference>
<dbReference type="InterPro" id="IPR058582">
    <property type="entry name" value="KH_NusA_2nd"/>
</dbReference>
<dbReference type="InterPro" id="IPR053905">
    <property type="entry name" value="EF-G-like_DII"/>
</dbReference>
<dbReference type="Pfam" id="PF03726">
    <property type="entry name" value="PNPase"/>
    <property type="match status" value="1"/>
</dbReference>
<dbReference type="Gene3D" id="3.30.1480.10">
    <property type="entry name" value="NusA, N-terminal domain"/>
    <property type="match status" value="1"/>
</dbReference>
<dbReference type="HAMAP" id="MF_00003">
    <property type="entry name" value="RbfA"/>
    <property type="match status" value="1"/>
</dbReference>
<dbReference type="InterPro" id="IPR036555">
    <property type="entry name" value="NusA_N_sf"/>
</dbReference>
<dbReference type="InterPro" id="IPR035956">
    <property type="entry name" value="RimP_N_sf"/>
</dbReference>
<dbReference type="SUPFAM" id="SSF75420">
    <property type="entry name" value="YhbC-like, N-terminal domain"/>
    <property type="match status" value="1"/>
</dbReference>
<dbReference type="InterPro" id="IPR020568">
    <property type="entry name" value="Ribosomal_Su5_D2-typ_SF"/>
</dbReference>
<dbReference type="InterPro" id="IPR003029">
    <property type="entry name" value="S1_domain"/>
</dbReference>
<feature type="compositionally biased region" description="Low complexity" evidence="20">
    <location>
        <begin position="669"/>
        <end position="687"/>
    </location>
</feature>
<dbReference type="PANTHER" id="PTHR11252:SF0">
    <property type="entry name" value="POLYRIBONUCLEOTIDE NUCLEOTIDYLTRANSFERASE 1, MITOCHONDRIAL"/>
    <property type="match status" value="1"/>
</dbReference>
<comment type="caution">
    <text evidence="23">The sequence shown here is derived from an EMBL/GenBank/DDBJ whole genome shotgun (WGS) entry which is preliminary data.</text>
</comment>
<dbReference type="Pfam" id="PF03725">
    <property type="entry name" value="RNase_PH_C"/>
    <property type="match status" value="1"/>
</dbReference>
<dbReference type="SUPFAM" id="SSF52156">
    <property type="entry name" value="Initiation factor IF2/eIF5b, domain 3"/>
    <property type="match status" value="1"/>
</dbReference>
<dbReference type="InterPro" id="IPR028989">
    <property type="entry name" value="RimP_N"/>
</dbReference>
<dbReference type="PROSITE" id="PS51722">
    <property type="entry name" value="G_TR_2"/>
    <property type="match status" value="1"/>
</dbReference>
<dbReference type="SUPFAM" id="SSF54814">
    <property type="entry name" value="Prokaryotic type KH domain (KH-domain type II)"/>
    <property type="match status" value="2"/>
</dbReference>
<feature type="compositionally biased region" description="Basic and acidic residues" evidence="20">
    <location>
        <begin position="787"/>
        <end position="807"/>
    </location>
</feature>
<evidence type="ECO:0000256" key="20">
    <source>
        <dbReference type="SAM" id="MobiDB-lite"/>
    </source>
</evidence>
<dbReference type="SUPFAM" id="SSF47794">
    <property type="entry name" value="Rad51 N-terminal domain-like"/>
    <property type="match status" value="2"/>
</dbReference>
<dbReference type="InterPro" id="IPR010995">
    <property type="entry name" value="DNA_repair_Rad51/TF_NusA_a-hlx"/>
</dbReference>
<dbReference type="SUPFAM" id="SSF54791">
    <property type="entry name" value="Eukaryotic type KH-domain (KH-domain type I)"/>
    <property type="match status" value="1"/>
</dbReference>
<dbReference type="HAMAP" id="MF_01077">
    <property type="entry name" value="RimP"/>
    <property type="match status" value="1"/>
</dbReference>
<evidence type="ECO:0000256" key="1">
    <source>
        <dbReference type="ARBA" id="ARBA00007404"/>
    </source>
</evidence>
<dbReference type="InterPro" id="IPR009019">
    <property type="entry name" value="KH_sf_prok-type"/>
</dbReference>
<dbReference type="CDD" id="cd02393">
    <property type="entry name" value="KH-I_PNPase"/>
    <property type="match status" value="1"/>
</dbReference>
<dbReference type="InterPro" id="IPR000178">
    <property type="entry name" value="TF_IF2_bacterial-like"/>
</dbReference>
<dbReference type="InterPro" id="IPR013575">
    <property type="entry name" value="IF2_assoc_dom_bac"/>
</dbReference>
<dbReference type="InterPro" id="IPR000795">
    <property type="entry name" value="T_Tr_GTP-bd_dom"/>
</dbReference>
<dbReference type="Pfam" id="PF08529">
    <property type="entry name" value="NusA_N"/>
    <property type="match status" value="1"/>
</dbReference>
<dbReference type="InterPro" id="IPR014780">
    <property type="entry name" value="tRNA_psdUridine_synth_TruB"/>
</dbReference>
<dbReference type="InterPro" id="IPR020103">
    <property type="entry name" value="PsdUridine_synth_cat_dom_sf"/>
</dbReference>
<dbReference type="InterPro" id="IPR015847">
    <property type="entry name" value="ExoRNase_PH_dom2"/>
</dbReference>
<keyword evidence="15" id="KW-0804">Transcription</keyword>
<dbReference type="Pfam" id="PF01509">
    <property type="entry name" value="TruB_N"/>
    <property type="match status" value="1"/>
</dbReference>
<evidence type="ECO:0000256" key="16">
    <source>
        <dbReference type="ARBA" id="ARBA00025162"/>
    </source>
</evidence>
<dbReference type="Pfam" id="PF22042">
    <property type="entry name" value="EF-G_D2"/>
    <property type="match status" value="1"/>
</dbReference>
<evidence type="ECO:0000256" key="18">
    <source>
        <dbReference type="PROSITE-ProRule" id="PRU00117"/>
    </source>
</evidence>
<evidence type="ECO:0000256" key="3">
    <source>
        <dbReference type="ARBA" id="ARBA00012416"/>
    </source>
</evidence>
<feature type="region of interest" description="Disordered" evidence="20">
    <location>
        <begin position="616"/>
        <end position="823"/>
    </location>
</feature>
<dbReference type="CDD" id="cd03702">
    <property type="entry name" value="IF2_mtIF2_II"/>
    <property type="match status" value="1"/>
</dbReference>
<dbReference type="InterPro" id="IPR004087">
    <property type="entry name" value="KH_dom"/>
</dbReference>
<dbReference type="HAMAP" id="MF_01595">
    <property type="entry name" value="PNPase"/>
    <property type="match status" value="1"/>
</dbReference>
<evidence type="ECO:0000256" key="12">
    <source>
        <dbReference type="ARBA" id="ARBA00022884"/>
    </source>
</evidence>
<dbReference type="Gene3D" id="3.30.2350.10">
    <property type="entry name" value="Pseudouridine synthase"/>
    <property type="match status" value="1"/>
</dbReference>
<dbReference type="CDD" id="cd22529">
    <property type="entry name" value="KH-II_NusA_rpt2"/>
    <property type="match status" value="1"/>
</dbReference>
<organism evidence="23 24">
    <name type="scientific">Durusdinium trenchii</name>
    <dbReference type="NCBI Taxonomy" id="1381693"/>
    <lineage>
        <taxon>Eukaryota</taxon>
        <taxon>Sar</taxon>
        <taxon>Alveolata</taxon>
        <taxon>Dinophyceae</taxon>
        <taxon>Suessiales</taxon>
        <taxon>Symbiodiniaceae</taxon>
        <taxon>Durusdinium</taxon>
    </lineage>
</organism>
<dbReference type="InterPro" id="IPR010213">
    <property type="entry name" value="TF_NusA"/>
</dbReference>
<dbReference type="Gene3D" id="3.40.50.10050">
    <property type="entry name" value="Translation initiation factor IF- 2, domain 3"/>
    <property type="match status" value="1"/>
</dbReference>
<dbReference type="CDD" id="cd02573">
    <property type="entry name" value="PseudoU_synth_EcTruB"/>
    <property type="match status" value="1"/>
</dbReference>
<dbReference type="NCBIfam" id="TIGR01954">
    <property type="entry name" value="nusA_Cterm_rpt"/>
    <property type="match status" value="1"/>
</dbReference>
<evidence type="ECO:0000259" key="21">
    <source>
        <dbReference type="PROSITE" id="PS50126"/>
    </source>
</evidence>
<dbReference type="SUPFAM" id="SSF88697">
    <property type="entry name" value="PUA domain-like"/>
    <property type="match status" value="1"/>
</dbReference>
<dbReference type="NCBIfam" id="TIGR00431">
    <property type="entry name" value="TruB"/>
    <property type="match status" value="1"/>
</dbReference>
<dbReference type="NCBIfam" id="TIGR03591">
    <property type="entry name" value="polynuc_phos"/>
    <property type="match status" value="1"/>
</dbReference>
<dbReference type="SUPFAM" id="SSF50249">
    <property type="entry name" value="Nucleic acid-binding proteins"/>
    <property type="match status" value="2"/>
</dbReference>
<dbReference type="Pfam" id="PF26594">
    <property type="entry name" value="KH_NusA_2nd"/>
    <property type="match status" value="1"/>
</dbReference>
<dbReference type="Pfam" id="PF00013">
    <property type="entry name" value="KH_1"/>
    <property type="match status" value="1"/>
</dbReference>
<dbReference type="Pfam" id="PF14520">
    <property type="entry name" value="HHH_5"/>
    <property type="match status" value="1"/>
</dbReference>
<dbReference type="InterPro" id="IPR001247">
    <property type="entry name" value="ExoRNase_PH_dom1"/>
</dbReference>
<dbReference type="InterPro" id="IPR036847">
    <property type="entry name" value="RimP_C_sf"/>
</dbReference>
<evidence type="ECO:0000256" key="14">
    <source>
        <dbReference type="ARBA" id="ARBA00023134"/>
    </source>
</evidence>
<dbReference type="EMBL" id="CAXAMM010020058">
    <property type="protein sequence ID" value="CAK9047199.1"/>
    <property type="molecule type" value="Genomic_DNA"/>
</dbReference>
<dbReference type="CDD" id="cd21152">
    <property type="entry name" value="PUA_TruB_bacterial"/>
    <property type="match status" value="1"/>
</dbReference>
<evidence type="ECO:0000256" key="6">
    <source>
        <dbReference type="ARBA" id="ARBA00022490"/>
    </source>
</evidence>
<reference evidence="23 24" key="1">
    <citation type="submission" date="2024-02" db="EMBL/GenBank/DDBJ databases">
        <authorList>
            <person name="Chen Y."/>
            <person name="Shah S."/>
            <person name="Dougan E. K."/>
            <person name="Thang M."/>
            <person name="Chan C."/>
        </authorList>
    </citation>
    <scope>NUCLEOTIDE SEQUENCE [LARGE SCALE GENOMIC DNA]</scope>
</reference>
<evidence type="ECO:0000256" key="8">
    <source>
        <dbReference type="ARBA" id="ARBA00022679"/>
    </source>
</evidence>
<dbReference type="InterPro" id="IPR004088">
    <property type="entry name" value="KH_dom_type_1"/>
</dbReference>
<accession>A0ABP0MAM2</accession>
<gene>
    <name evidence="23" type="ORF">SCF082_LOCUS26478</name>
</gene>
<evidence type="ECO:0000256" key="5">
    <source>
        <dbReference type="ARBA" id="ARBA00022472"/>
    </source>
</evidence>
<dbReference type="InterPro" id="IPR015946">
    <property type="entry name" value="KH_dom-like_a/b"/>
</dbReference>
<dbReference type="InterPro" id="IPR027417">
    <property type="entry name" value="P-loop_NTPase"/>
</dbReference>